<keyword evidence="2 8" id="KW-0813">Transport</keyword>
<feature type="transmembrane region" description="Helical" evidence="9">
    <location>
        <begin position="129"/>
        <end position="154"/>
    </location>
</feature>
<accession>U7D7N8</accession>
<reference evidence="11 12" key="1">
    <citation type="journal article" date="2013" name="Environ. Microbiol.">
        <title>Genome analysis of Chitinivibrio alkaliphilus gen. nov., sp. nov., a novel extremely haloalkaliphilic anaerobic chitinolytic bacterium from the candidate phylum Termite Group 3.</title>
        <authorList>
            <person name="Sorokin D.Y."/>
            <person name="Gumerov V.M."/>
            <person name="Rakitin A.L."/>
            <person name="Beletsky A.V."/>
            <person name="Damste J.S."/>
            <person name="Muyzer G."/>
            <person name="Mardanov A.V."/>
            <person name="Ravin N.V."/>
        </authorList>
    </citation>
    <scope>NUCLEOTIDE SEQUENCE [LARGE SCALE GENOMIC DNA]</scope>
    <source>
        <strain evidence="11 12">ACht1</strain>
    </source>
</reference>
<evidence type="ECO:0000256" key="4">
    <source>
        <dbReference type="ARBA" id="ARBA00022692"/>
    </source>
</evidence>
<dbReference type="GO" id="GO:0005886">
    <property type="term" value="C:plasma membrane"/>
    <property type="evidence" value="ECO:0007669"/>
    <property type="project" value="UniProtKB-SubCell"/>
</dbReference>
<dbReference type="EMBL" id="ASJR01000011">
    <property type="protein sequence ID" value="ERP31591.1"/>
    <property type="molecule type" value="Genomic_DNA"/>
</dbReference>
<keyword evidence="5 8" id="KW-0653">Protein transport</keyword>
<dbReference type="RefSeq" id="WP_022636910.1">
    <property type="nucleotide sequence ID" value="NZ_ASJR01000011.1"/>
</dbReference>
<evidence type="ECO:0000256" key="3">
    <source>
        <dbReference type="ARBA" id="ARBA00022475"/>
    </source>
</evidence>
<dbReference type="InterPro" id="IPR050790">
    <property type="entry name" value="ExbB/TolQ_transport"/>
</dbReference>
<evidence type="ECO:0000256" key="1">
    <source>
        <dbReference type="ARBA" id="ARBA00004651"/>
    </source>
</evidence>
<protein>
    <submittedName>
        <fullName evidence="11">MotA/TolQ/ExbB proton channel</fullName>
    </submittedName>
</protein>
<evidence type="ECO:0000259" key="10">
    <source>
        <dbReference type="Pfam" id="PF01618"/>
    </source>
</evidence>
<keyword evidence="4 9" id="KW-0812">Transmembrane</keyword>
<feature type="transmembrane region" description="Helical" evidence="9">
    <location>
        <begin position="174"/>
        <end position="195"/>
    </location>
</feature>
<dbReference type="GO" id="GO:0017038">
    <property type="term" value="P:protein import"/>
    <property type="evidence" value="ECO:0007669"/>
    <property type="project" value="TreeGrafter"/>
</dbReference>
<evidence type="ECO:0000256" key="6">
    <source>
        <dbReference type="ARBA" id="ARBA00022989"/>
    </source>
</evidence>
<keyword evidence="3" id="KW-1003">Cell membrane</keyword>
<keyword evidence="7 9" id="KW-0472">Membrane</keyword>
<comment type="subcellular location">
    <subcellularLocation>
        <location evidence="1">Cell membrane</location>
        <topology evidence="1">Multi-pass membrane protein</topology>
    </subcellularLocation>
    <subcellularLocation>
        <location evidence="8">Membrane</location>
        <topology evidence="8">Multi-pass membrane protein</topology>
    </subcellularLocation>
</comment>
<dbReference type="Pfam" id="PF01618">
    <property type="entry name" value="MotA_ExbB"/>
    <property type="match status" value="1"/>
</dbReference>
<dbReference type="eggNOG" id="COG0811">
    <property type="taxonomic scope" value="Bacteria"/>
</dbReference>
<comment type="similarity">
    <text evidence="8">Belongs to the exbB/tolQ family.</text>
</comment>
<name>U7D7N8_9BACT</name>
<evidence type="ECO:0000256" key="8">
    <source>
        <dbReference type="RuleBase" id="RU004057"/>
    </source>
</evidence>
<feature type="transmembrane region" description="Helical" evidence="9">
    <location>
        <begin position="29"/>
        <end position="46"/>
    </location>
</feature>
<sequence>MSDGMQKGFLDYIATGFVDERTGEWADGAWAMILILIVGGIIAALAVERVIYLYGVAGGTNTFMASIAKFLKKGDFDKAIKFAQQKKYAKKPIAKAIIPILSERDKGTKAVQKAVDEVFLSETPKITRFISLLNVFANISTMIGLMGTIYGLMLSFDAVANAPAARRSTALADGIAVAMSTTLFGLVVGVTGIVVQGFLAQRSKKVVEDLDEKTAKLINLIEQ</sequence>
<gene>
    <name evidence="11" type="ORF">CALK_1454</name>
</gene>
<comment type="caution">
    <text evidence="11">The sequence shown here is derived from an EMBL/GenBank/DDBJ whole genome shotgun (WGS) entry which is preliminary data.</text>
</comment>
<evidence type="ECO:0000256" key="9">
    <source>
        <dbReference type="SAM" id="Phobius"/>
    </source>
</evidence>
<evidence type="ECO:0000313" key="12">
    <source>
        <dbReference type="Proteomes" id="UP000017148"/>
    </source>
</evidence>
<keyword evidence="12" id="KW-1185">Reference proteome</keyword>
<dbReference type="Proteomes" id="UP000017148">
    <property type="component" value="Unassembled WGS sequence"/>
</dbReference>
<dbReference type="PANTHER" id="PTHR30625">
    <property type="entry name" value="PROTEIN TOLQ"/>
    <property type="match status" value="1"/>
</dbReference>
<evidence type="ECO:0000256" key="7">
    <source>
        <dbReference type="ARBA" id="ARBA00023136"/>
    </source>
</evidence>
<keyword evidence="6 9" id="KW-1133">Transmembrane helix</keyword>
<proteinExistence type="inferred from homology"/>
<evidence type="ECO:0000313" key="11">
    <source>
        <dbReference type="EMBL" id="ERP31591.1"/>
    </source>
</evidence>
<evidence type="ECO:0000256" key="2">
    <source>
        <dbReference type="ARBA" id="ARBA00022448"/>
    </source>
</evidence>
<feature type="domain" description="MotA/TolQ/ExbB proton channel" evidence="10">
    <location>
        <begin position="101"/>
        <end position="211"/>
    </location>
</feature>
<organism evidence="11 12">
    <name type="scientific">Chitinivibrio alkaliphilus ACht1</name>
    <dbReference type="NCBI Taxonomy" id="1313304"/>
    <lineage>
        <taxon>Bacteria</taxon>
        <taxon>Pseudomonadati</taxon>
        <taxon>Fibrobacterota</taxon>
        <taxon>Chitinivibrionia</taxon>
        <taxon>Chitinivibrionales</taxon>
        <taxon>Chitinivibrionaceae</taxon>
        <taxon>Chitinivibrio</taxon>
    </lineage>
</organism>
<dbReference type="AlphaFoldDB" id="U7D7N8"/>
<dbReference type="InterPro" id="IPR002898">
    <property type="entry name" value="MotA_ExbB_proton_chnl"/>
</dbReference>
<dbReference type="STRING" id="1313304.CALK_1454"/>
<dbReference type="PANTHER" id="PTHR30625:SF15">
    <property type="entry name" value="BIOPOLYMER TRANSPORT PROTEIN EXBB"/>
    <property type="match status" value="1"/>
</dbReference>
<dbReference type="OrthoDB" id="9784084at2"/>
<evidence type="ECO:0000256" key="5">
    <source>
        <dbReference type="ARBA" id="ARBA00022927"/>
    </source>
</evidence>